<reference evidence="10 11" key="1">
    <citation type="journal article" date="2011" name="Appl. Environ. Microbiol.">
        <title>Complete genome sequence of the fish pathogen Flavobacterium branchiophilum.</title>
        <authorList>
            <consortium name="1:IP"/>
            <consortium name="Microbial Evolutionary Genomics,F-75015 Paris"/>
            <consortium name="France 2:CNRS"/>
            <consortium name="URA2171"/>
            <consortium name="F-75015 Paris,France 3:Unite de Virologie et Immunologie Mol."/>
            <consortium name="INRA,78352 Jouy en Josas Cedex"/>
            <consortium name="France. 4:Unite de Mathemathique"/>
            <consortium name="Informatique et Genome,INRA"/>
            <consortium name="78352 Jouy en Josas Cedex"/>
            <consortium name="France. 5:CEA/Genoscope"/>
            <consortium name="Evry"/>
            <consortium name="France"/>
            <person name="Touchon M."/>
            <person name="Barbier P."/>
            <person name="Bernardet J.F."/>
            <person name="Loux V."/>
            <person name="Vacherie B."/>
            <person name="Barbe V."/>
            <person name="Rocha E.P."/>
            <person name="Duchaud E."/>
        </authorList>
    </citation>
    <scope>NUCLEOTIDE SEQUENCE [LARGE SCALE GENOMIC DNA]</scope>
    <source>
        <strain evidence="10 11">FL-15</strain>
    </source>
</reference>
<dbReference type="Pfam" id="PF20466">
    <property type="entry name" value="MmeI_TRD"/>
    <property type="match status" value="1"/>
</dbReference>
<dbReference type="RefSeq" id="WP_014084078.1">
    <property type="nucleotide sequence ID" value="NC_016001.1"/>
</dbReference>
<dbReference type="STRING" id="1034807.FBFL15_1546"/>
<evidence type="ECO:0000259" key="8">
    <source>
        <dbReference type="Pfam" id="PF20467"/>
    </source>
</evidence>
<dbReference type="SUPFAM" id="SSF53335">
    <property type="entry name" value="S-adenosyl-L-methionine-dependent methyltransferases"/>
    <property type="match status" value="1"/>
</dbReference>
<dbReference type="Proteomes" id="UP000009186">
    <property type="component" value="Chromosome"/>
</dbReference>
<evidence type="ECO:0000256" key="4">
    <source>
        <dbReference type="ARBA" id="ARBA00047942"/>
    </source>
</evidence>
<evidence type="ECO:0000259" key="6">
    <source>
        <dbReference type="Pfam" id="PF20465"/>
    </source>
</evidence>
<feature type="domain" description="MmeI-like DNA-methyltransferase" evidence="9">
    <location>
        <begin position="333"/>
        <end position="646"/>
    </location>
</feature>
<dbReference type="Gene3D" id="3.40.50.150">
    <property type="entry name" value="Vaccinia Virus protein VP39"/>
    <property type="match status" value="1"/>
</dbReference>
<dbReference type="HOGENOM" id="CLU_005831_3_0_10"/>
<dbReference type="EC" id="2.1.1.72" evidence="1"/>
<evidence type="ECO:0000313" key="10">
    <source>
        <dbReference type="EMBL" id="CCB69611.1"/>
    </source>
</evidence>
<feature type="domain" description="MmeI-like C-terminal" evidence="8">
    <location>
        <begin position="876"/>
        <end position="956"/>
    </location>
</feature>
<evidence type="ECO:0000259" key="5">
    <source>
        <dbReference type="Pfam" id="PF20464"/>
    </source>
</evidence>
<evidence type="ECO:0000259" key="9">
    <source>
        <dbReference type="Pfam" id="PF20473"/>
    </source>
</evidence>
<evidence type="ECO:0000256" key="3">
    <source>
        <dbReference type="ARBA" id="ARBA00022679"/>
    </source>
</evidence>
<dbReference type="GO" id="GO:0003676">
    <property type="term" value="F:nucleic acid binding"/>
    <property type="evidence" value="ECO:0007669"/>
    <property type="project" value="InterPro"/>
</dbReference>
<name>G2Z148_FLABF</name>
<dbReference type="PRINTS" id="PR00507">
    <property type="entry name" value="N12N6MTFRASE"/>
</dbReference>
<keyword evidence="2" id="KW-0489">Methyltransferase</keyword>
<dbReference type="InterPro" id="IPR046819">
    <property type="entry name" value="MmeI_hel"/>
</dbReference>
<accession>G2Z148</accession>
<dbReference type="InterPro" id="IPR046818">
    <property type="entry name" value="MmeI_C"/>
</dbReference>
<dbReference type="REBASE" id="40226">
    <property type="entry name" value="Fbr15ORF1546P"/>
</dbReference>
<evidence type="ECO:0000256" key="1">
    <source>
        <dbReference type="ARBA" id="ARBA00011900"/>
    </source>
</evidence>
<protein>
    <recommendedName>
        <fullName evidence="1">site-specific DNA-methyltransferase (adenine-specific)</fullName>
        <ecNumber evidence="1">2.1.1.72</ecNumber>
    </recommendedName>
</protein>
<evidence type="ECO:0000259" key="7">
    <source>
        <dbReference type="Pfam" id="PF20466"/>
    </source>
</evidence>
<dbReference type="Pfam" id="PF20464">
    <property type="entry name" value="MmeI_N"/>
    <property type="match status" value="1"/>
</dbReference>
<dbReference type="KEGG" id="fbr:FBFL15_1546"/>
<dbReference type="PANTHER" id="PTHR33841:SF1">
    <property type="entry name" value="DNA METHYLTRANSFERASE A"/>
    <property type="match status" value="1"/>
</dbReference>
<dbReference type="InterPro" id="IPR002052">
    <property type="entry name" value="DNA_methylase_N6_adenine_CS"/>
</dbReference>
<keyword evidence="11" id="KW-1185">Reference proteome</keyword>
<dbReference type="GO" id="GO:0032259">
    <property type="term" value="P:methylation"/>
    <property type="evidence" value="ECO:0007669"/>
    <property type="project" value="UniProtKB-KW"/>
</dbReference>
<organism evidence="10 11">
    <name type="scientific">Flavobacterium branchiophilum (strain FL-15)</name>
    <dbReference type="NCBI Taxonomy" id="1034807"/>
    <lineage>
        <taxon>Bacteria</taxon>
        <taxon>Pseudomonadati</taxon>
        <taxon>Bacteroidota</taxon>
        <taxon>Flavobacteriia</taxon>
        <taxon>Flavobacteriales</taxon>
        <taxon>Flavobacteriaceae</taxon>
        <taxon>Flavobacterium</taxon>
    </lineage>
</organism>
<feature type="domain" description="MmeI-like target recognition" evidence="7">
    <location>
        <begin position="670"/>
        <end position="872"/>
    </location>
</feature>
<evidence type="ECO:0000313" key="11">
    <source>
        <dbReference type="Proteomes" id="UP000009186"/>
    </source>
</evidence>
<feature type="domain" description="MmeI-like N-terminal" evidence="5">
    <location>
        <begin position="11"/>
        <end position="173"/>
    </location>
</feature>
<dbReference type="InterPro" id="IPR046820">
    <property type="entry name" value="MmeI_TRD"/>
</dbReference>
<dbReference type="AlphaFoldDB" id="G2Z148"/>
<dbReference type="Pfam" id="PF20467">
    <property type="entry name" value="MmeI_C"/>
    <property type="match status" value="1"/>
</dbReference>
<dbReference type="PROSITE" id="PS00092">
    <property type="entry name" value="N6_MTASE"/>
    <property type="match status" value="1"/>
</dbReference>
<dbReference type="InterPro" id="IPR046816">
    <property type="entry name" value="MmeI_Mtase"/>
</dbReference>
<proteinExistence type="predicted"/>
<dbReference type="InterPro" id="IPR029063">
    <property type="entry name" value="SAM-dependent_MTases_sf"/>
</dbReference>
<dbReference type="InterPro" id="IPR050953">
    <property type="entry name" value="N4_N6_ade-DNA_methylase"/>
</dbReference>
<dbReference type="GO" id="GO:0009007">
    <property type="term" value="F:site-specific DNA-methyltransferase (adenine-specific) activity"/>
    <property type="evidence" value="ECO:0007669"/>
    <property type="project" value="UniProtKB-EC"/>
</dbReference>
<sequence>MALNWNEIKERAVKFSKEWKNTTNEEADAKPFLDAFFEVFGIPRKKIGTFEHRVKKLSEADGYIDMLWKGMILVEMKSRGKNLDKAFEQALDYTHGLKFHELPKYILVSDFENFRLYDVEEQTTHTFLLKDLVLNVRYFNQMIGYQKQILKEQDPANVKAAELMGKLHDRLEEIGYVGHPLEVYLVRILFCLFAEDTTIFLKQQFQYYIEQRTSEDGSDLASKIQELFQVLNTPKDMRFKNLDEDLNHFPYINGKLFEEVLPVASFDSKMRLALLECCYMDWSQISPAIFGSMFQSVMNPKERRSLGAHYTSESNILKLIKPLFLDELYEEFEKCSHDPARLTTFHNKLVSLKFLDPACGCGNFLIITYREIRLLELKVILSLQKLNLRVYQMEFIDISMFFRVNVDQFYGIEYEEFPARIAEVALWLMDHQMNMNAGAETGKRMLRIPLKKSAKIVHGDAMELDWNQIISENNISYFDAKDAEIIVNSKVNEPIPNYGSVKIRVESYKIVDEFSEIKPDSKFDYIIGNPPFIGSNVMTQFQRNQIVKVFNNIQGSGVLDYVAGWYIKAAKYIQGTTTKVAFVSTNSIVQGEQTSILWGQMINKYGVNIHFAHRTFKWSNEAKGNAAVYCVIVGFANFDSINKRIFEYEDIKGEAHELKVKNINPYLVDTKNLLISKRTNPICEIPKMYKGSQPTDGGNFLFTEDEKDIFLEKEPKAEKYIKPLISAHEFLNGEKRYCLWLVDADPNDLKKLPLLLKRVEEVRKMRLKSTKTATINWATKPTLFTENRQPLSNYILIPSHSSENRKYIPIGFMTKDDILNNSCFSIPGANLFHFGIVTSSMHMAWVNYICGRLKSDYRYSASIVYNNYPWPENPSEKQIKKIEEKAQQVLDVRASFPSSSLADLYSPLTMPPTLVKAHNELDKAVDAAYSKQTFTTDAKRMEFLFELYEKYTAGLFVKEKKGRKKI</sequence>
<feature type="domain" description="MmeI-like helicase spacer" evidence="6">
    <location>
        <begin position="179"/>
        <end position="257"/>
    </location>
</feature>
<dbReference type="EMBL" id="FQ859183">
    <property type="protein sequence ID" value="CCB69611.1"/>
    <property type="molecule type" value="Genomic_DNA"/>
</dbReference>
<dbReference type="PANTHER" id="PTHR33841">
    <property type="entry name" value="DNA METHYLTRANSFERASE YEEA-RELATED"/>
    <property type="match status" value="1"/>
</dbReference>
<gene>
    <name evidence="10" type="ordered locus">FBFL15_1546</name>
</gene>
<keyword evidence="3" id="KW-0808">Transferase</keyword>
<comment type="catalytic activity">
    <reaction evidence="4">
        <text>a 2'-deoxyadenosine in DNA + S-adenosyl-L-methionine = an N(6)-methyl-2'-deoxyadenosine in DNA + S-adenosyl-L-homocysteine + H(+)</text>
        <dbReference type="Rhea" id="RHEA:15197"/>
        <dbReference type="Rhea" id="RHEA-COMP:12418"/>
        <dbReference type="Rhea" id="RHEA-COMP:12419"/>
        <dbReference type="ChEBI" id="CHEBI:15378"/>
        <dbReference type="ChEBI" id="CHEBI:57856"/>
        <dbReference type="ChEBI" id="CHEBI:59789"/>
        <dbReference type="ChEBI" id="CHEBI:90615"/>
        <dbReference type="ChEBI" id="CHEBI:90616"/>
        <dbReference type="EC" id="2.1.1.72"/>
    </reaction>
</comment>
<dbReference type="eggNOG" id="COG1002">
    <property type="taxonomic scope" value="Bacteria"/>
</dbReference>
<dbReference type="InterPro" id="IPR046817">
    <property type="entry name" value="MmeI_N"/>
</dbReference>
<dbReference type="Pfam" id="PF20465">
    <property type="entry name" value="MmeI_hel"/>
    <property type="match status" value="1"/>
</dbReference>
<evidence type="ECO:0000256" key="2">
    <source>
        <dbReference type="ARBA" id="ARBA00022603"/>
    </source>
</evidence>
<dbReference type="Pfam" id="PF20473">
    <property type="entry name" value="MmeI_Mtase"/>
    <property type="match status" value="1"/>
</dbReference>